<reference evidence="2" key="1">
    <citation type="submission" date="2022-06" db="EMBL/GenBank/DDBJ databases">
        <title>Draft genome sequence of Streptomyces sp. RB6PN25 isolated from peat swamp forest in Thailand.</title>
        <authorList>
            <person name="Duangmal K."/>
            <person name="Klaysubun C."/>
        </authorList>
    </citation>
    <scope>NUCLEOTIDE SEQUENCE</scope>
    <source>
        <strain evidence="2">RB6PN25</strain>
    </source>
</reference>
<comment type="caution">
    <text evidence="2">The sequence shown here is derived from an EMBL/GenBank/DDBJ whole genome shotgun (WGS) entry which is preliminary data.</text>
</comment>
<sequence>MTVFFGRAHGPARMILAIAAVGVLGLLSFVVFNLNHRLDNQQRANLQTLAASKAIVEVNDKVTERLAQLTALTGTARQAVRQTQGLEPLLEQLKTAVQPAAAAVSTGSSGAQTSNRQLTTIQNVLNEVRDKVVPLVDSAGKFGDQGKQLVSIVQGLVSDLQGAVADAKTINQSLPLPS</sequence>
<protein>
    <submittedName>
        <fullName evidence="2">Uncharacterized protein</fullName>
    </submittedName>
</protein>
<accession>A0ABT1PN55</accession>
<keyword evidence="1" id="KW-1133">Transmembrane helix</keyword>
<keyword evidence="1" id="KW-0812">Transmembrane</keyword>
<gene>
    <name evidence="2" type="ORF">NGB36_00355</name>
</gene>
<feature type="transmembrane region" description="Helical" evidence="1">
    <location>
        <begin position="12"/>
        <end position="34"/>
    </location>
</feature>
<dbReference type="RefSeq" id="WP_255917961.1">
    <property type="nucleotide sequence ID" value="NZ_JANFNG010000001.1"/>
</dbReference>
<dbReference type="Proteomes" id="UP001057702">
    <property type="component" value="Unassembled WGS sequence"/>
</dbReference>
<organism evidence="2 3">
    <name type="scientific">Streptomyces humicola</name>
    <dbReference type="NCBI Taxonomy" id="2953240"/>
    <lineage>
        <taxon>Bacteria</taxon>
        <taxon>Bacillati</taxon>
        <taxon>Actinomycetota</taxon>
        <taxon>Actinomycetes</taxon>
        <taxon>Kitasatosporales</taxon>
        <taxon>Streptomycetaceae</taxon>
        <taxon>Streptomyces</taxon>
    </lineage>
</organism>
<name>A0ABT1PN55_9ACTN</name>
<keyword evidence="3" id="KW-1185">Reference proteome</keyword>
<proteinExistence type="predicted"/>
<dbReference type="EMBL" id="JANFNG010000001">
    <property type="protein sequence ID" value="MCQ4079106.1"/>
    <property type="molecule type" value="Genomic_DNA"/>
</dbReference>
<evidence type="ECO:0000256" key="1">
    <source>
        <dbReference type="SAM" id="Phobius"/>
    </source>
</evidence>
<keyword evidence="1" id="KW-0472">Membrane</keyword>
<evidence type="ECO:0000313" key="3">
    <source>
        <dbReference type="Proteomes" id="UP001057702"/>
    </source>
</evidence>
<evidence type="ECO:0000313" key="2">
    <source>
        <dbReference type="EMBL" id="MCQ4079106.1"/>
    </source>
</evidence>